<keyword evidence="1" id="KW-0472">Membrane</keyword>
<keyword evidence="1" id="KW-1133">Transmembrane helix</keyword>
<sequence>MPVGTRTVFALIGGAVLTVGVLLHASDREGPGLAAFAVGCLFACGWAFLGMELAQRGVTSAPAETYLSGGMAALVMTIYFGFRANEVLFSRE</sequence>
<evidence type="ECO:0000313" key="3">
    <source>
        <dbReference type="Proteomes" id="UP000017840"/>
    </source>
</evidence>
<keyword evidence="3" id="KW-1185">Reference proteome</keyword>
<evidence type="ECO:0000313" key="2">
    <source>
        <dbReference type="EMBL" id="ESP89395.1"/>
    </source>
</evidence>
<protein>
    <submittedName>
        <fullName evidence="2">Uncharacterized protein</fullName>
    </submittedName>
</protein>
<dbReference type="OrthoDB" id="338892at2157"/>
<gene>
    <name evidence="2" type="ORF">K933_04166</name>
</gene>
<dbReference type="EMBL" id="ASGZ01000012">
    <property type="protein sequence ID" value="ESP89395.1"/>
    <property type="molecule type" value="Genomic_DNA"/>
</dbReference>
<keyword evidence="1" id="KW-0812">Transmembrane</keyword>
<dbReference type="RefSeq" id="WP_023393423.1">
    <property type="nucleotide sequence ID" value="NZ_ASGZ01000012.1"/>
</dbReference>
<reference evidence="2 3" key="1">
    <citation type="journal article" date="2013" name="Genome Announc.">
        <title>Draft Genome Sequence of 'Candidatus Halobonum tyrrellensis' Strain G22, Isolated from the Hypersaline Waters of Lake Tyrrell, Australia.</title>
        <authorList>
            <person name="Ugalde J.A."/>
            <person name="Narasingarao P."/>
            <person name="Kuo S."/>
            <person name="Podell S."/>
            <person name="Allen E.E."/>
        </authorList>
    </citation>
    <scope>NUCLEOTIDE SEQUENCE [LARGE SCALE GENOMIC DNA]</scope>
    <source>
        <strain evidence="2 3">G22</strain>
    </source>
</reference>
<proteinExistence type="predicted"/>
<feature type="transmembrane region" description="Helical" evidence="1">
    <location>
        <begin position="32"/>
        <end position="51"/>
    </location>
</feature>
<accession>V4HFD7</accession>
<dbReference type="Proteomes" id="UP000017840">
    <property type="component" value="Unassembled WGS sequence"/>
</dbReference>
<feature type="transmembrane region" description="Helical" evidence="1">
    <location>
        <begin position="63"/>
        <end position="82"/>
    </location>
</feature>
<dbReference type="STRING" id="1324957.K933_04166"/>
<feature type="transmembrane region" description="Helical" evidence="1">
    <location>
        <begin position="7"/>
        <end position="26"/>
    </location>
</feature>
<dbReference type="AlphaFoldDB" id="V4HFD7"/>
<name>V4HFD7_9EURY</name>
<comment type="caution">
    <text evidence="2">The sequence shown here is derived from an EMBL/GenBank/DDBJ whole genome shotgun (WGS) entry which is preliminary data.</text>
</comment>
<organism evidence="2 3">
    <name type="scientific">Candidatus Halobonum tyrrellensis G22</name>
    <dbReference type="NCBI Taxonomy" id="1324957"/>
    <lineage>
        <taxon>Archaea</taxon>
        <taxon>Methanobacteriati</taxon>
        <taxon>Methanobacteriota</taxon>
        <taxon>Stenosarchaea group</taxon>
        <taxon>Halobacteria</taxon>
        <taxon>Halobacteriales</taxon>
        <taxon>Haloferacaceae</taxon>
        <taxon>Candidatus Halobonum</taxon>
    </lineage>
</organism>
<evidence type="ECO:0000256" key="1">
    <source>
        <dbReference type="SAM" id="Phobius"/>
    </source>
</evidence>